<dbReference type="InterPro" id="IPR005162">
    <property type="entry name" value="Retrotrans_gag_dom"/>
</dbReference>
<keyword evidence="6" id="KW-1185">Reference proteome</keyword>
<proteinExistence type="predicted"/>
<gene>
    <name evidence="5" type="ORF">MTR67_023000</name>
</gene>
<feature type="region of interest" description="Disordered" evidence="2">
    <location>
        <begin position="109"/>
        <end position="134"/>
    </location>
</feature>
<dbReference type="Proteomes" id="UP001234989">
    <property type="component" value="Chromosome 5"/>
</dbReference>
<dbReference type="InterPro" id="IPR050951">
    <property type="entry name" value="Retrovirus_Pol_polyprotein"/>
</dbReference>
<evidence type="ECO:0000259" key="4">
    <source>
        <dbReference type="Pfam" id="PF17919"/>
    </source>
</evidence>
<dbReference type="SUPFAM" id="SSF56672">
    <property type="entry name" value="DNA/RNA polymerases"/>
    <property type="match status" value="1"/>
</dbReference>
<dbReference type="InterPro" id="IPR043128">
    <property type="entry name" value="Rev_trsase/Diguanyl_cyclase"/>
</dbReference>
<dbReference type="GO" id="GO:0003824">
    <property type="term" value="F:catalytic activity"/>
    <property type="evidence" value="ECO:0007669"/>
    <property type="project" value="UniProtKB-KW"/>
</dbReference>
<evidence type="ECO:0000256" key="1">
    <source>
        <dbReference type="ARBA" id="ARBA00023268"/>
    </source>
</evidence>
<sequence length="405" mass="46260">MGENMKGEAPPQVLAQAMTTQTNIEVLVPMNPNVGMPAYRGVAQIWFNQWKEGREKDAGPLDWEKFKVDFLDRFFPLEMRDAKVLEFIDLRQENMRVKSERRILRKGLGSQGSSNALSKFNKGRISNPKPQRGNGSGFSFSTCARCGRKHEDKWLGDSDGCYSYGKSGHKMRDVLLDPFPFSTPVSYSIVSKRVYRNFPISLSHRVTHVDLVELGMINFDVILRMYWLHSCYASIDCRTHGVKFPFPNEPILERKGENSMPKVQFVSCLKARKIISKGCIYNLGVLFNCFSSDNIDPKKVKFIWSEACEKSFQELKDKLTSAPLWTILERTNGFVVYCDFSRIGLGCVVMPNGKVIACASRQLEIHEKNFPILELELAAVVFALTIWRHYLYGIHVDLFTTHKSL</sequence>
<dbReference type="InterPro" id="IPR043502">
    <property type="entry name" value="DNA/RNA_pol_sf"/>
</dbReference>
<dbReference type="InterPro" id="IPR041577">
    <property type="entry name" value="RT_RNaseH_2"/>
</dbReference>
<reference evidence="5" key="1">
    <citation type="submission" date="2023-08" db="EMBL/GenBank/DDBJ databases">
        <title>A de novo genome assembly of Solanum verrucosum Schlechtendal, a Mexican diploid species geographically isolated from the other diploid A-genome species in potato relatives.</title>
        <authorList>
            <person name="Hosaka K."/>
        </authorList>
    </citation>
    <scope>NUCLEOTIDE SEQUENCE</scope>
    <source>
        <tissue evidence="5">Young leaves</tissue>
    </source>
</reference>
<dbReference type="PANTHER" id="PTHR37984:SF5">
    <property type="entry name" value="PROTEIN NYNRIN-LIKE"/>
    <property type="match status" value="1"/>
</dbReference>
<evidence type="ECO:0000256" key="2">
    <source>
        <dbReference type="SAM" id="MobiDB-lite"/>
    </source>
</evidence>
<dbReference type="PANTHER" id="PTHR37984">
    <property type="entry name" value="PROTEIN CBG26694"/>
    <property type="match status" value="1"/>
</dbReference>
<dbReference type="EMBL" id="CP133616">
    <property type="protein sequence ID" value="WMV29615.1"/>
    <property type="molecule type" value="Genomic_DNA"/>
</dbReference>
<evidence type="ECO:0000259" key="3">
    <source>
        <dbReference type="Pfam" id="PF03732"/>
    </source>
</evidence>
<dbReference type="Pfam" id="PF17919">
    <property type="entry name" value="RT_RNaseH_2"/>
    <property type="match status" value="1"/>
</dbReference>
<feature type="domain" description="Retrotransposon gag" evidence="3">
    <location>
        <begin position="40"/>
        <end position="98"/>
    </location>
</feature>
<protein>
    <recommendedName>
        <fullName evidence="7">Reverse transcriptase/retrotransposon-derived protein RNase H-like domain-containing protein</fullName>
    </recommendedName>
</protein>
<name>A0AAF0QVN4_SOLVR</name>
<evidence type="ECO:0000313" key="6">
    <source>
        <dbReference type="Proteomes" id="UP001234989"/>
    </source>
</evidence>
<dbReference type="Pfam" id="PF08284">
    <property type="entry name" value="RVP_2"/>
    <property type="match status" value="1"/>
</dbReference>
<evidence type="ECO:0000313" key="5">
    <source>
        <dbReference type="EMBL" id="WMV29615.1"/>
    </source>
</evidence>
<keyword evidence="1" id="KW-0511">Multifunctional enzyme</keyword>
<feature type="domain" description="Reverse transcriptase/retrotransposon-derived protein RNase H-like" evidence="4">
    <location>
        <begin position="304"/>
        <end position="396"/>
    </location>
</feature>
<organism evidence="5 6">
    <name type="scientific">Solanum verrucosum</name>
    <dbReference type="NCBI Taxonomy" id="315347"/>
    <lineage>
        <taxon>Eukaryota</taxon>
        <taxon>Viridiplantae</taxon>
        <taxon>Streptophyta</taxon>
        <taxon>Embryophyta</taxon>
        <taxon>Tracheophyta</taxon>
        <taxon>Spermatophyta</taxon>
        <taxon>Magnoliopsida</taxon>
        <taxon>eudicotyledons</taxon>
        <taxon>Gunneridae</taxon>
        <taxon>Pentapetalae</taxon>
        <taxon>asterids</taxon>
        <taxon>lamiids</taxon>
        <taxon>Solanales</taxon>
        <taxon>Solanaceae</taxon>
        <taxon>Solanoideae</taxon>
        <taxon>Solaneae</taxon>
        <taxon>Solanum</taxon>
    </lineage>
</organism>
<evidence type="ECO:0008006" key="7">
    <source>
        <dbReference type="Google" id="ProtNLM"/>
    </source>
</evidence>
<dbReference type="AlphaFoldDB" id="A0AAF0QVN4"/>
<dbReference type="Pfam" id="PF03732">
    <property type="entry name" value="Retrotrans_gag"/>
    <property type="match status" value="1"/>
</dbReference>
<dbReference type="Gene3D" id="3.30.70.270">
    <property type="match status" value="1"/>
</dbReference>
<accession>A0AAF0QVN4</accession>